<evidence type="ECO:0000256" key="8">
    <source>
        <dbReference type="HAMAP-Rule" id="MF_01161"/>
    </source>
</evidence>
<dbReference type="RefSeq" id="WP_307232263.1">
    <property type="nucleotide sequence ID" value="NZ_JAUSTT010000029.1"/>
</dbReference>
<keyword evidence="2 8" id="KW-0963">Cytoplasm</keyword>
<dbReference type="NCBIfam" id="TIGR02432">
    <property type="entry name" value="lysidine_TilS_N"/>
    <property type="match status" value="1"/>
</dbReference>
<evidence type="ECO:0000256" key="2">
    <source>
        <dbReference type="ARBA" id="ARBA00022490"/>
    </source>
</evidence>
<dbReference type="InterPro" id="IPR012796">
    <property type="entry name" value="Lysidine-tRNA-synth_C"/>
</dbReference>
<dbReference type="PANTHER" id="PTHR43033">
    <property type="entry name" value="TRNA(ILE)-LYSIDINE SYNTHASE-RELATED"/>
    <property type="match status" value="1"/>
</dbReference>
<proteinExistence type="inferred from homology"/>
<comment type="catalytic activity">
    <reaction evidence="7 8">
        <text>cytidine(34) in tRNA(Ile2) + L-lysine + ATP = lysidine(34) in tRNA(Ile2) + AMP + diphosphate + H(+)</text>
        <dbReference type="Rhea" id="RHEA:43744"/>
        <dbReference type="Rhea" id="RHEA-COMP:10625"/>
        <dbReference type="Rhea" id="RHEA-COMP:10670"/>
        <dbReference type="ChEBI" id="CHEBI:15378"/>
        <dbReference type="ChEBI" id="CHEBI:30616"/>
        <dbReference type="ChEBI" id="CHEBI:32551"/>
        <dbReference type="ChEBI" id="CHEBI:33019"/>
        <dbReference type="ChEBI" id="CHEBI:82748"/>
        <dbReference type="ChEBI" id="CHEBI:83665"/>
        <dbReference type="ChEBI" id="CHEBI:456215"/>
        <dbReference type="EC" id="6.3.4.19"/>
    </reaction>
</comment>
<dbReference type="Gene3D" id="3.30.465.60">
    <property type="match status" value="1"/>
</dbReference>
<dbReference type="CDD" id="cd01992">
    <property type="entry name" value="TilS_N"/>
    <property type="match status" value="1"/>
</dbReference>
<evidence type="ECO:0000259" key="9">
    <source>
        <dbReference type="SMART" id="SM00977"/>
    </source>
</evidence>
<dbReference type="InterPro" id="IPR015262">
    <property type="entry name" value="tRNA_Ile_lys_synt_subst-bd"/>
</dbReference>
<evidence type="ECO:0000256" key="3">
    <source>
        <dbReference type="ARBA" id="ARBA00022598"/>
    </source>
</evidence>
<dbReference type="Proteomes" id="UP001223586">
    <property type="component" value="Unassembled WGS sequence"/>
</dbReference>
<accession>A0ABT9WXP6</accession>
<dbReference type="InterPro" id="IPR012795">
    <property type="entry name" value="tRNA_Ile_lys_synt_N"/>
</dbReference>
<keyword evidence="6 8" id="KW-0067">ATP-binding</keyword>
<dbReference type="SUPFAM" id="SSF56037">
    <property type="entry name" value="PheT/TilS domain"/>
    <property type="match status" value="1"/>
</dbReference>
<comment type="domain">
    <text evidence="8">The N-terminal region contains the highly conserved SGGXDS motif, predicted to be a P-loop motif involved in ATP binding.</text>
</comment>
<gene>
    <name evidence="8" type="primary">tilS</name>
    <name evidence="10" type="ORF">J2S08_003779</name>
</gene>
<evidence type="ECO:0000313" key="11">
    <source>
        <dbReference type="Proteomes" id="UP001223586"/>
    </source>
</evidence>
<evidence type="ECO:0000313" key="10">
    <source>
        <dbReference type="EMBL" id="MDQ0177888.1"/>
    </source>
</evidence>
<dbReference type="PANTHER" id="PTHR43033:SF1">
    <property type="entry name" value="TRNA(ILE)-LYSIDINE SYNTHASE-RELATED"/>
    <property type="match status" value="1"/>
</dbReference>
<comment type="subcellular location">
    <subcellularLocation>
        <location evidence="1 8">Cytoplasm</location>
    </subcellularLocation>
</comment>
<dbReference type="HAMAP" id="MF_01161">
    <property type="entry name" value="tRNA_Ile_lys_synt"/>
    <property type="match status" value="1"/>
</dbReference>
<organism evidence="10 11">
    <name type="scientific">Bacillus chungangensis</name>
    <dbReference type="NCBI Taxonomy" id="587633"/>
    <lineage>
        <taxon>Bacteria</taxon>
        <taxon>Bacillati</taxon>
        <taxon>Bacillota</taxon>
        <taxon>Bacilli</taxon>
        <taxon>Bacillales</taxon>
        <taxon>Bacillaceae</taxon>
        <taxon>Bacillus</taxon>
    </lineage>
</organism>
<evidence type="ECO:0000256" key="6">
    <source>
        <dbReference type="ARBA" id="ARBA00022840"/>
    </source>
</evidence>
<dbReference type="Gene3D" id="3.40.50.620">
    <property type="entry name" value="HUPs"/>
    <property type="match status" value="1"/>
</dbReference>
<keyword evidence="4 8" id="KW-0819">tRNA processing</keyword>
<dbReference type="InterPro" id="IPR011063">
    <property type="entry name" value="TilS/TtcA_N"/>
</dbReference>
<dbReference type="EMBL" id="JAUSTT010000029">
    <property type="protein sequence ID" value="MDQ0177888.1"/>
    <property type="molecule type" value="Genomic_DNA"/>
</dbReference>
<dbReference type="Pfam" id="PF11734">
    <property type="entry name" value="TilS_C"/>
    <property type="match status" value="1"/>
</dbReference>
<keyword evidence="5 8" id="KW-0547">Nucleotide-binding</keyword>
<dbReference type="EC" id="6.3.4.19" evidence="8"/>
<dbReference type="Pfam" id="PF01171">
    <property type="entry name" value="ATP_bind_3"/>
    <property type="match status" value="1"/>
</dbReference>
<reference evidence="10 11" key="1">
    <citation type="submission" date="2023-07" db="EMBL/GenBank/DDBJ databases">
        <title>Genomic Encyclopedia of Type Strains, Phase IV (KMG-IV): sequencing the most valuable type-strain genomes for metagenomic binning, comparative biology and taxonomic classification.</title>
        <authorList>
            <person name="Goeker M."/>
        </authorList>
    </citation>
    <scope>NUCLEOTIDE SEQUENCE [LARGE SCALE GENOMIC DNA]</scope>
    <source>
        <strain evidence="10 11">DSM 23837</strain>
    </source>
</reference>
<evidence type="ECO:0000256" key="4">
    <source>
        <dbReference type="ARBA" id="ARBA00022694"/>
    </source>
</evidence>
<keyword evidence="3 8" id="KW-0436">Ligase</keyword>
<dbReference type="Pfam" id="PF09179">
    <property type="entry name" value="TilS"/>
    <property type="match status" value="1"/>
</dbReference>
<dbReference type="NCBIfam" id="TIGR02433">
    <property type="entry name" value="lysidine_TilS_C"/>
    <property type="match status" value="1"/>
</dbReference>
<evidence type="ECO:0000256" key="7">
    <source>
        <dbReference type="ARBA" id="ARBA00048539"/>
    </source>
</evidence>
<comment type="similarity">
    <text evidence="8">Belongs to the tRNA(Ile)-lysidine synthase family.</text>
</comment>
<evidence type="ECO:0000256" key="1">
    <source>
        <dbReference type="ARBA" id="ARBA00004496"/>
    </source>
</evidence>
<dbReference type="SMART" id="SM00977">
    <property type="entry name" value="TilS_C"/>
    <property type="match status" value="1"/>
</dbReference>
<name>A0ABT9WXP6_9BACI</name>
<feature type="domain" description="Lysidine-tRNA(Ile) synthetase C-terminal" evidence="9">
    <location>
        <begin position="387"/>
        <end position="457"/>
    </location>
</feature>
<comment type="function">
    <text evidence="8">Ligates lysine onto the cytidine present at position 34 of the AUA codon-specific tRNA(Ile) that contains the anticodon CAU, in an ATP-dependent manner. Cytidine is converted to lysidine, thus changing the amino acid specificity of the tRNA from methionine to isoleucine.</text>
</comment>
<dbReference type="InterPro" id="IPR014729">
    <property type="entry name" value="Rossmann-like_a/b/a_fold"/>
</dbReference>
<protein>
    <recommendedName>
        <fullName evidence="8">tRNA(Ile)-lysidine synthase</fullName>
        <ecNumber evidence="8">6.3.4.19</ecNumber>
    </recommendedName>
    <alternativeName>
        <fullName evidence="8">tRNA(Ile)-2-lysyl-cytidine synthase</fullName>
    </alternativeName>
    <alternativeName>
        <fullName evidence="8">tRNA(Ile)-lysidine synthetase</fullName>
    </alternativeName>
</protein>
<evidence type="ECO:0000256" key="5">
    <source>
        <dbReference type="ARBA" id="ARBA00022741"/>
    </source>
</evidence>
<keyword evidence="11" id="KW-1185">Reference proteome</keyword>
<dbReference type="InterPro" id="IPR012094">
    <property type="entry name" value="tRNA_Ile_lys_synt"/>
</dbReference>
<comment type="caution">
    <text evidence="10">The sequence shown here is derived from an EMBL/GenBank/DDBJ whole genome shotgun (WGS) entry which is preliminary data.</text>
</comment>
<feature type="binding site" evidence="8">
    <location>
        <begin position="29"/>
        <end position="34"/>
    </location>
    <ligand>
        <name>ATP</name>
        <dbReference type="ChEBI" id="CHEBI:30616"/>
    </ligand>
</feature>
<dbReference type="SUPFAM" id="SSF82829">
    <property type="entry name" value="MesJ substrate recognition domain-like"/>
    <property type="match status" value="1"/>
</dbReference>
<dbReference type="SUPFAM" id="SSF52402">
    <property type="entry name" value="Adenine nucleotide alpha hydrolases-like"/>
    <property type="match status" value="1"/>
</dbReference>
<sequence>MKQIERKIAAFIRKHELLQKGDQVLVAVSGGPDSLALLHFLQKNKLLYEIEVAAIHVDHMLRGEASYQDLLFVQQFCQNHEMECHTARINIKEKMITDQKGMQETARKYRYTYFQKVMAKHAYNKLAMGHHGDDQIETILMGLTRGSGSGRNGIPVSRKFSPGKIVRPFLCLTKKEIENYCRNYQLQPRRDASNDTQDYTRNRFRHHVLPFLKKENGRVHEHFQRFSEEMIEDETYLYALAAKKMEQLHVKNKGEISLDITKFLQMPLSLQRRGIHLILNYLYNDIPGALMKSHLDAIQDLLESKHPSGQLDLPAGLRVQRSYQSCLFSFKDVIDNTAYYIEINENEQIFLPNGYTIRFEKQTTSPSHPILQSHMIQLCPEDVTLPLIVRTRQAGDRIAIKGLNGTKKIKDIFIDEKIPLSERKNWPVVTDQSGEIIWLPGLKKSIFDTYGTQLPVYYVLQYSKDF</sequence>